<dbReference type="GO" id="GO:0006749">
    <property type="term" value="P:glutathione metabolic process"/>
    <property type="evidence" value="ECO:0007669"/>
    <property type="project" value="TreeGrafter"/>
</dbReference>
<dbReference type="CDD" id="cd03191">
    <property type="entry name" value="GST_C_Zeta"/>
    <property type="match status" value="1"/>
</dbReference>
<dbReference type="InterPro" id="IPR036249">
    <property type="entry name" value="Thioredoxin-like_sf"/>
</dbReference>
<dbReference type="PROSITE" id="PS50405">
    <property type="entry name" value="GST_CTER"/>
    <property type="match status" value="1"/>
</dbReference>
<dbReference type="SFLD" id="SFLDS00019">
    <property type="entry name" value="Glutathione_Transferase_(cytos"/>
    <property type="match status" value="1"/>
</dbReference>
<protein>
    <submittedName>
        <fullName evidence="4">Maleylacetoacetate isomerase</fullName>
    </submittedName>
</protein>
<dbReference type="InterPro" id="IPR034333">
    <property type="entry name" value="GST_Zeta_N"/>
</dbReference>
<keyword evidence="5" id="KW-1185">Reference proteome</keyword>
<feature type="domain" description="GST C-terminal" evidence="3">
    <location>
        <begin position="87"/>
        <end position="209"/>
    </location>
</feature>
<dbReference type="Gene3D" id="3.40.30.10">
    <property type="entry name" value="Glutaredoxin"/>
    <property type="match status" value="1"/>
</dbReference>
<dbReference type="InterPro" id="IPR010987">
    <property type="entry name" value="Glutathione-S-Trfase_C-like"/>
</dbReference>
<dbReference type="GO" id="GO:0016034">
    <property type="term" value="F:maleylacetoacetate isomerase activity"/>
    <property type="evidence" value="ECO:0007669"/>
    <property type="project" value="TreeGrafter"/>
</dbReference>
<sequence>MTTTTLYDYWRSSAAYRLRIAFGIAGIEYDAVPVDLLTGAHQSAENLARNPQGLVPTVEIDGTTMTQSLAIIEYLGDAGHHSFLPEAPLDKAHVRALSYAIAMEIHPVCNLSVAKFAASHSGGEITMESWMRQFIPKGLKGFEDMLRGEGTYCFGDSVTLADLCLVPQIYNATRWGVDLTPFPKTRAAYAALEKLDAVQAAHPDNWQPE</sequence>
<organism evidence="4 5">
    <name type="scientific">Neptunicoccus cionae</name>
    <dbReference type="NCBI Taxonomy" id="2035344"/>
    <lineage>
        <taxon>Bacteria</taxon>
        <taxon>Pseudomonadati</taxon>
        <taxon>Pseudomonadota</taxon>
        <taxon>Alphaproteobacteria</taxon>
        <taxon>Rhodobacterales</taxon>
        <taxon>Paracoccaceae</taxon>
        <taxon>Neptunicoccus</taxon>
    </lineage>
</organism>
<dbReference type="PANTHER" id="PTHR42673">
    <property type="entry name" value="MALEYLACETOACETATE ISOMERASE"/>
    <property type="match status" value="1"/>
</dbReference>
<dbReference type="Pfam" id="PF14497">
    <property type="entry name" value="GST_C_3"/>
    <property type="match status" value="1"/>
</dbReference>
<dbReference type="RefSeq" id="WP_188678482.1">
    <property type="nucleotide sequence ID" value="NZ_BMKA01000008.1"/>
</dbReference>
<dbReference type="SUPFAM" id="SSF47616">
    <property type="entry name" value="GST C-terminal domain-like"/>
    <property type="match status" value="1"/>
</dbReference>
<dbReference type="PROSITE" id="PS50404">
    <property type="entry name" value="GST_NTER"/>
    <property type="match status" value="1"/>
</dbReference>
<dbReference type="InterPro" id="IPR040079">
    <property type="entry name" value="Glutathione_S-Trfase"/>
</dbReference>
<dbReference type="Proteomes" id="UP000628017">
    <property type="component" value="Unassembled WGS sequence"/>
</dbReference>
<comment type="similarity">
    <text evidence="1">Belongs to the GST superfamily. Zeta family.</text>
</comment>
<dbReference type="Pfam" id="PF02798">
    <property type="entry name" value="GST_N"/>
    <property type="match status" value="1"/>
</dbReference>
<dbReference type="GO" id="GO:0005737">
    <property type="term" value="C:cytoplasm"/>
    <property type="evidence" value="ECO:0007669"/>
    <property type="project" value="InterPro"/>
</dbReference>
<dbReference type="Gene3D" id="1.20.1050.10">
    <property type="match status" value="1"/>
</dbReference>
<dbReference type="InterPro" id="IPR004046">
    <property type="entry name" value="GST_C"/>
</dbReference>
<keyword evidence="4" id="KW-0413">Isomerase</keyword>
<accession>A0A916VTD9</accession>
<evidence type="ECO:0000259" key="2">
    <source>
        <dbReference type="PROSITE" id="PS50404"/>
    </source>
</evidence>
<dbReference type="NCBIfam" id="TIGR01262">
    <property type="entry name" value="maiA"/>
    <property type="match status" value="1"/>
</dbReference>
<feature type="domain" description="GST N-terminal" evidence="2">
    <location>
        <begin position="2"/>
        <end position="83"/>
    </location>
</feature>
<evidence type="ECO:0000313" key="5">
    <source>
        <dbReference type="Proteomes" id="UP000628017"/>
    </source>
</evidence>
<evidence type="ECO:0000259" key="3">
    <source>
        <dbReference type="PROSITE" id="PS50405"/>
    </source>
</evidence>
<proteinExistence type="inferred from homology"/>
<dbReference type="InterPro" id="IPR036282">
    <property type="entry name" value="Glutathione-S-Trfase_C_sf"/>
</dbReference>
<gene>
    <name evidence="4" type="ORF">GCM10011498_35670</name>
</gene>
<dbReference type="AlphaFoldDB" id="A0A916VTD9"/>
<evidence type="ECO:0000256" key="1">
    <source>
        <dbReference type="ARBA" id="ARBA00010007"/>
    </source>
</evidence>
<reference evidence="4" key="2">
    <citation type="submission" date="2020-09" db="EMBL/GenBank/DDBJ databases">
        <authorList>
            <person name="Sun Q."/>
            <person name="Zhou Y."/>
        </authorList>
    </citation>
    <scope>NUCLEOTIDE SEQUENCE</scope>
    <source>
        <strain evidence="4">CGMCC 1.15880</strain>
    </source>
</reference>
<name>A0A916VTD9_9RHOB</name>
<dbReference type="SFLD" id="SFLDG00358">
    <property type="entry name" value="Main_(cytGST)"/>
    <property type="match status" value="1"/>
</dbReference>
<reference evidence="4" key="1">
    <citation type="journal article" date="2014" name="Int. J. Syst. Evol. Microbiol.">
        <title>Complete genome sequence of Corynebacterium casei LMG S-19264T (=DSM 44701T), isolated from a smear-ripened cheese.</title>
        <authorList>
            <consortium name="US DOE Joint Genome Institute (JGI-PGF)"/>
            <person name="Walter F."/>
            <person name="Albersmeier A."/>
            <person name="Kalinowski J."/>
            <person name="Ruckert C."/>
        </authorList>
    </citation>
    <scope>NUCLEOTIDE SEQUENCE</scope>
    <source>
        <strain evidence="4">CGMCC 1.15880</strain>
    </source>
</reference>
<dbReference type="SUPFAM" id="SSF52833">
    <property type="entry name" value="Thioredoxin-like"/>
    <property type="match status" value="1"/>
</dbReference>
<dbReference type="PANTHER" id="PTHR42673:SF4">
    <property type="entry name" value="MALEYLACETOACETATE ISOMERASE"/>
    <property type="match status" value="1"/>
</dbReference>
<evidence type="ECO:0000313" key="4">
    <source>
        <dbReference type="EMBL" id="GGA31323.1"/>
    </source>
</evidence>
<dbReference type="InterPro" id="IPR005955">
    <property type="entry name" value="GST_Zeta"/>
</dbReference>
<dbReference type="InterPro" id="IPR004045">
    <property type="entry name" value="Glutathione_S-Trfase_N"/>
</dbReference>
<dbReference type="InterPro" id="IPR034330">
    <property type="entry name" value="GST_Zeta_C"/>
</dbReference>
<comment type="caution">
    <text evidence="4">The sequence shown here is derived from an EMBL/GenBank/DDBJ whole genome shotgun (WGS) entry which is preliminary data.</text>
</comment>
<dbReference type="GO" id="GO:0004364">
    <property type="term" value="F:glutathione transferase activity"/>
    <property type="evidence" value="ECO:0007669"/>
    <property type="project" value="TreeGrafter"/>
</dbReference>
<dbReference type="EMBL" id="BMKA01000008">
    <property type="protein sequence ID" value="GGA31323.1"/>
    <property type="molecule type" value="Genomic_DNA"/>
</dbReference>
<dbReference type="GO" id="GO:0006559">
    <property type="term" value="P:L-phenylalanine catabolic process"/>
    <property type="evidence" value="ECO:0007669"/>
    <property type="project" value="TreeGrafter"/>
</dbReference>
<dbReference type="CDD" id="cd03042">
    <property type="entry name" value="GST_N_Zeta"/>
    <property type="match status" value="1"/>
</dbReference>